<feature type="region of interest" description="Disordered" evidence="1">
    <location>
        <begin position="285"/>
        <end position="315"/>
    </location>
</feature>
<name>A0ABU9KVI3_9EURY</name>
<organism evidence="2 3">
    <name type="scientific">Methanococcoides cohabitans</name>
    <dbReference type="NCBI Taxonomy" id="3136559"/>
    <lineage>
        <taxon>Archaea</taxon>
        <taxon>Methanobacteriati</taxon>
        <taxon>Methanobacteriota</taxon>
        <taxon>Stenosarchaea group</taxon>
        <taxon>Methanomicrobia</taxon>
        <taxon>Methanosarcinales</taxon>
        <taxon>Methanosarcinaceae</taxon>
        <taxon>Methanococcoides</taxon>
    </lineage>
</organism>
<dbReference type="RefSeq" id="WP_342127404.1">
    <property type="nucleotide sequence ID" value="NZ_JBCAUS010000006.1"/>
</dbReference>
<evidence type="ECO:0000313" key="2">
    <source>
        <dbReference type="EMBL" id="MEL4305773.1"/>
    </source>
</evidence>
<sequence>MKELKISISDELYGELSNVPDKDSFLAELIENGLKVSAGDTSEDLPEEAYFELEDTFEEEGSIENIEEEPLTLPCDGSLVDPDDLDGCAELFTDIDLEDEVGEEAKPASDMISFSEEGNFPVEKSACFQSIIVDLTDRICELEKQIMDMNSSIQSIKDRSVLFELSDDNVGGQQVSVVQPDSIATERTEEKVPYATLSFPDLKVPPELLGDAEVPPAEVPGHDIGKPVEKFSPDIPEAIVEEPSLPEPFSKPLLFDAKVPPLSSQQDSEAGYERELPYFLQGDEVDAVDGAPDSNADFVSDPSQSPVLAEDPAVPVPDRYVPITDKLESCIFAYLPSGSEVKKDVIKSLLSKQYADSEVESRIDQLLSDGRIASIVKDDKVYLSSSPEKRSD</sequence>
<comment type="caution">
    <text evidence="2">The sequence shown here is derived from an EMBL/GenBank/DDBJ whole genome shotgun (WGS) entry which is preliminary data.</text>
</comment>
<keyword evidence="3" id="KW-1185">Reference proteome</keyword>
<accession>A0ABU9KVI3</accession>
<dbReference type="Proteomes" id="UP001396646">
    <property type="component" value="Unassembled WGS sequence"/>
</dbReference>
<protein>
    <submittedName>
        <fullName evidence="2">Uncharacterized protein</fullName>
    </submittedName>
</protein>
<dbReference type="EMBL" id="JBCAUS010000006">
    <property type="protein sequence ID" value="MEL4305773.1"/>
    <property type="molecule type" value="Genomic_DNA"/>
</dbReference>
<proteinExistence type="predicted"/>
<evidence type="ECO:0000256" key="1">
    <source>
        <dbReference type="SAM" id="MobiDB-lite"/>
    </source>
</evidence>
<gene>
    <name evidence="2" type="ORF">WOA13_08070</name>
</gene>
<evidence type="ECO:0000313" key="3">
    <source>
        <dbReference type="Proteomes" id="UP001396646"/>
    </source>
</evidence>
<reference evidence="2 3" key="1">
    <citation type="submission" date="2024-04" db="EMBL/GenBank/DDBJ databases">
        <title>Methanococcoides sp. LMO-2.</title>
        <authorList>
            <person name="Liang L."/>
        </authorList>
    </citation>
    <scope>NUCLEOTIDE SEQUENCE [LARGE SCALE GENOMIC DNA]</scope>
    <source>
        <strain evidence="2 3">LMO-2</strain>
    </source>
</reference>